<proteinExistence type="predicted"/>
<dbReference type="Gene3D" id="2.40.10.10">
    <property type="entry name" value="Trypsin-like serine proteases"/>
    <property type="match status" value="1"/>
</dbReference>
<sequence length="339" mass="38511">MVAPGEFSIDYCHLDYKELFRANCKITKALTSLSHIMLCRYLVLDKLIKCGIGGPLINLDGEVIRINFYDDLYTPFLPINVASRWWRHFKKHSLNDGQVLGIDLHYNIAIIKIKSDASLPIAILKNLDDPLSIYPSDELGFFAKSKKLDLGRHPVKFNLMPGQKVVAVGRYYEGLHELMVAPGKFSIDYCKLDYKELFRANCKNTKYGIGGPLINLDGEVIGINFCGDLYTPFLPINLASRWWRHFKKHSLFAFLTCAHNDVTVYFWNGSLNDGQVLSIDLHYNITIIKIKSDAPLPIAVLRNLDDSLSIYPSDELGFFAKSKKPDLGRHPIKFNLVPD</sequence>
<dbReference type="Pfam" id="PF13365">
    <property type="entry name" value="Trypsin_2"/>
    <property type="match status" value="1"/>
</dbReference>
<dbReference type="SUPFAM" id="SSF50494">
    <property type="entry name" value="Trypsin-like serine proteases"/>
    <property type="match status" value="1"/>
</dbReference>
<name>A0A6V7NX23_ANACO</name>
<gene>
    <name evidence="1" type="ORF">CB5_LOCUS6330</name>
</gene>
<dbReference type="InterPro" id="IPR009003">
    <property type="entry name" value="Peptidase_S1_PA"/>
</dbReference>
<dbReference type="AlphaFoldDB" id="A0A6V7NX23"/>
<dbReference type="PANTHER" id="PTHR47389">
    <property type="entry name" value="OS09G0436400 PROTEIN"/>
    <property type="match status" value="1"/>
</dbReference>
<reference evidence="1" key="1">
    <citation type="submission" date="2020-07" db="EMBL/GenBank/DDBJ databases">
        <authorList>
            <person name="Lin J."/>
        </authorList>
    </citation>
    <scope>NUCLEOTIDE SEQUENCE</scope>
</reference>
<dbReference type="PANTHER" id="PTHR47389:SF4">
    <property type="entry name" value="OS09G0436400 PROTEIN"/>
    <property type="match status" value="1"/>
</dbReference>
<dbReference type="EMBL" id="LR862142">
    <property type="protein sequence ID" value="CAD1823119.1"/>
    <property type="molecule type" value="Genomic_DNA"/>
</dbReference>
<evidence type="ECO:0008006" key="2">
    <source>
        <dbReference type="Google" id="ProtNLM"/>
    </source>
</evidence>
<organism evidence="1">
    <name type="scientific">Ananas comosus var. bracteatus</name>
    <name type="common">red pineapple</name>
    <dbReference type="NCBI Taxonomy" id="296719"/>
    <lineage>
        <taxon>Eukaryota</taxon>
        <taxon>Viridiplantae</taxon>
        <taxon>Streptophyta</taxon>
        <taxon>Embryophyta</taxon>
        <taxon>Tracheophyta</taxon>
        <taxon>Spermatophyta</taxon>
        <taxon>Magnoliopsida</taxon>
        <taxon>Liliopsida</taxon>
        <taxon>Poales</taxon>
        <taxon>Bromeliaceae</taxon>
        <taxon>Bromelioideae</taxon>
        <taxon>Ananas</taxon>
    </lineage>
</organism>
<accession>A0A6V7NX23</accession>
<dbReference type="InterPro" id="IPR043504">
    <property type="entry name" value="Peptidase_S1_PA_chymotrypsin"/>
</dbReference>
<evidence type="ECO:0000313" key="1">
    <source>
        <dbReference type="EMBL" id="CAD1823119.1"/>
    </source>
</evidence>
<protein>
    <recommendedName>
        <fullName evidence="2">Protease Do-like 14</fullName>
    </recommendedName>
</protein>